<keyword evidence="1" id="KW-0328">Glycosyltransferase</keyword>
<dbReference type="PANTHER" id="PTHR37469">
    <property type="entry name" value="CELLOBIONIC ACID PHOSPHORYLASE-RELATED"/>
    <property type="match status" value="1"/>
</dbReference>
<dbReference type="InterPro" id="IPR011013">
    <property type="entry name" value="Gal_mutarotase_sf_dom"/>
</dbReference>
<dbReference type="EMBL" id="BAABAL010000018">
    <property type="protein sequence ID" value="GAA4021626.1"/>
    <property type="molecule type" value="Genomic_DNA"/>
</dbReference>
<name>A0ABP7T670_9PSEU</name>
<dbReference type="Pfam" id="PF17167">
    <property type="entry name" value="Glyco_hydro_94"/>
    <property type="match status" value="1"/>
</dbReference>
<sequence>MNDAERHGGIFGDWTTDDAGLPAFEYTLDQRTDPRAEWDTQLLGPSRLHWHQLGNDRIVAISTNDGWTQLYSHERGPRWINKHREGDGAFAGGVSYLRDEDNGSVWSTFYADLPEEAVVRRVFGCGYFRVVVRHNDIELDRVVFAPFGESRLLCSYVVVRNLGGTSRRLRHGEYWDVWVHNLDLGTMGVDPNEERDRTSARAYNGYRADWNDSVGGLLARHPKGKLSHEIPFPVGRTARTQPDVVCVPVGTTVDGWTAERASVFGDGGRGCPDGLVKPMGQAHPGGGGQDVAFLLTTDFELAPGEQRVLGFGYGATPPEETADEVARLGDDPAALFESTSHAWRGVLPKVDYGREEWVSRELAWSAYYLRSGATYHHGFRAHTLSQGGAYQYLGGFNAGPRSTMQNSLSQVWLAPELAADALRFTMSETTPEGEIAYAEVGTGSWEHMMWCPSDNDMWLLWLVSEYVLATRDRAFLRQSVSYWPAPYTRPEPVWEHCLRAVHHLLNDVGVGAHGLIKVRLGDWNDMVVAESGVPIDRVWEEGESTLNTAMAVHVLRRFAELAEYAGEHATAADARARAEGFAEAVRACWRGRHLNRGWTSSATEVGHSDLFLEPQPWALITGLLDEEQASTLVEEITTRCADPLAARVFADGGEGCAPLAGGGQWYAINSTLAWGLSTVDKQRGWAEFLANTLAHHAETYPETWFGVWSGPDSYLPSTADRPGETWSWPGAFSMQAWPVQILFAHSEPLNAALWLAGIQPTARGLRIAPLLPFEGWSWDGGLLAVSYQPDAVRGELGALAAEVVEIEVVLPSSLRDKEVAVTVAGAKTTARQSSGTVHFRLPVAPGRRASFEIS</sequence>
<dbReference type="SUPFAM" id="SSF48208">
    <property type="entry name" value="Six-hairpin glycosidases"/>
    <property type="match status" value="1"/>
</dbReference>
<feature type="domain" description="Glycosyl hydrolase 94 catalytic" evidence="4">
    <location>
        <begin position="399"/>
        <end position="637"/>
    </location>
</feature>
<evidence type="ECO:0000256" key="2">
    <source>
        <dbReference type="ARBA" id="ARBA00022679"/>
    </source>
</evidence>
<evidence type="ECO:0000256" key="1">
    <source>
        <dbReference type="ARBA" id="ARBA00022676"/>
    </source>
</evidence>
<keyword evidence="6" id="KW-1185">Reference proteome</keyword>
<dbReference type="InterPro" id="IPR012341">
    <property type="entry name" value="6hp_glycosidase-like_sf"/>
</dbReference>
<dbReference type="InterPro" id="IPR037018">
    <property type="entry name" value="GH65_N"/>
</dbReference>
<proteinExistence type="predicted"/>
<dbReference type="InterPro" id="IPR008928">
    <property type="entry name" value="6-hairpin_glycosidase_sf"/>
</dbReference>
<keyword evidence="2" id="KW-0808">Transferase</keyword>
<dbReference type="InterPro" id="IPR033432">
    <property type="entry name" value="GH94_catalytic"/>
</dbReference>
<evidence type="ECO:0008006" key="7">
    <source>
        <dbReference type="Google" id="ProtNLM"/>
    </source>
</evidence>
<organism evidence="5 6">
    <name type="scientific">Allokutzneria multivorans</name>
    <dbReference type="NCBI Taxonomy" id="1142134"/>
    <lineage>
        <taxon>Bacteria</taxon>
        <taxon>Bacillati</taxon>
        <taxon>Actinomycetota</taxon>
        <taxon>Actinomycetes</taxon>
        <taxon>Pseudonocardiales</taxon>
        <taxon>Pseudonocardiaceae</taxon>
        <taxon>Allokutzneria</taxon>
    </lineage>
</organism>
<evidence type="ECO:0000313" key="6">
    <source>
        <dbReference type="Proteomes" id="UP001501747"/>
    </source>
</evidence>
<dbReference type="InterPro" id="IPR052047">
    <property type="entry name" value="GH94_Enzymes"/>
</dbReference>
<evidence type="ECO:0000313" key="5">
    <source>
        <dbReference type="EMBL" id="GAA4021626.1"/>
    </source>
</evidence>
<reference evidence="6" key="1">
    <citation type="journal article" date="2019" name="Int. J. Syst. Evol. Microbiol.">
        <title>The Global Catalogue of Microorganisms (GCM) 10K type strain sequencing project: providing services to taxonomists for standard genome sequencing and annotation.</title>
        <authorList>
            <consortium name="The Broad Institute Genomics Platform"/>
            <consortium name="The Broad Institute Genome Sequencing Center for Infectious Disease"/>
            <person name="Wu L."/>
            <person name="Ma J."/>
        </authorList>
    </citation>
    <scope>NUCLEOTIDE SEQUENCE [LARGE SCALE GENOMIC DNA]</scope>
    <source>
        <strain evidence="6">JCM 17342</strain>
    </source>
</reference>
<dbReference type="InterPro" id="IPR010383">
    <property type="entry name" value="Glyco_hydrolase_94_b-supersand"/>
</dbReference>
<dbReference type="Proteomes" id="UP001501747">
    <property type="component" value="Unassembled WGS sequence"/>
</dbReference>
<dbReference type="PANTHER" id="PTHR37469:SF2">
    <property type="entry name" value="CELLOBIONIC ACID PHOSPHORYLASE"/>
    <property type="match status" value="1"/>
</dbReference>
<feature type="domain" description="Glycosyl hydrolase 94 supersandwich" evidence="3">
    <location>
        <begin position="52"/>
        <end position="327"/>
    </location>
</feature>
<protein>
    <recommendedName>
        <fullName evidence="7">Glycosyl hydrolase 36 catalytic domain-containing protein</fullName>
    </recommendedName>
</protein>
<dbReference type="Pfam" id="PF06165">
    <property type="entry name" value="GH94_b-supersand"/>
    <property type="match status" value="1"/>
</dbReference>
<dbReference type="SUPFAM" id="SSF74650">
    <property type="entry name" value="Galactose mutarotase-like"/>
    <property type="match status" value="1"/>
</dbReference>
<dbReference type="Gene3D" id="2.70.98.40">
    <property type="entry name" value="Glycoside hydrolase, family 65, N-terminal domain"/>
    <property type="match status" value="1"/>
</dbReference>
<comment type="caution">
    <text evidence="5">The sequence shown here is derived from an EMBL/GenBank/DDBJ whole genome shotgun (WGS) entry which is preliminary data.</text>
</comment>
<gene>
    <name evidence="5" type="ORF">GCM10022247_52280</name>
</gene>
<dbReference type="Gene3D" id="1.50.10.10">
    <property type="match status" value="1"/>
</dbReference>
<evidence type="ECO:0000259" key="3">
    <source>
        <dbReference type="Pfam" id="PF06165"/>
    </source>
</evidence>
<evidence type="ECO:0000259" key="4">
    <source>
        <dbReference type="Pfam" id="PF17167"/>
    </source>
</evidence>
<dbReference type="RefSeq" id="WP_344879860.1">
    <property type="nucleotide sequence ID" value="NZ_BAABAL010000018.1"/>
</dbReference>
<accession>A0ABP7T670</accession>